<dbReference type="PANTHER" id="PTHR43781:SF1">
    <property type="entry name" value="SACCHAROPINE DEHYDROGENASE"/>
    <property type="match status" value="1"/>
</dbReference>
<protein>
    <submittedName>
        <fullName evidence="2">Short subunit dehydrogenase-like uncharacterized protein</fullName>
    </submittedName>
</protein>
<dbReference type="InterPro" id="IPR005097">
    <property type="entry name" value="Sacchrp_dh_NADP-bd"/>
</dbReference>
<gene>
    <name evidence="2" type="ORF">HD599_000030</name>
</gene>
<dbReference type="Proteomes" id="UP000536685">
    <property type="component" value="Unassembled WGS sequence"/>
</dbReference>
<dbReference type="PANTHER" id="PTHR43781">
    <property type="entry name" value="SACCHAROPINE DEHYDROGENASE"/>
    <property type="match status" value="1"/>
</dbReference>
<name>A0A841AEP2_9MICO</name>
<dbReference type="AlphaFoldDB" id="A0A841AEP2"/>
<keyword evidence="3" id="KW-1185">Reference proteome</keyword>
<dbReference type="InterPro" id="IPR036291">
    <property type="entry name" value="NAD(P)-bd_dom_sf"/>
</dbReference>
<dbReference type="Gene3D" id="3.40.50.720">
    <property type="entry name" value="NAD(P)-binding Rossmann-like Domain"/>
    <property type="match status" value="1"/>
</dbReference>
<organism evidence="2 3">
    <name type="scientific">Conyzicola lurida</name>
    <dbReference type="NCBI Taxonomy" id="1172621"/>
    <lineage>
        <taxon>Bacteria</taxon>
        <taxon>Bacillati</taxon>
        <taxon>Actinomycetota</taxon>
        <taxon>Actinomycetes</taxon>
        <taxon>Micrococcales</taxon>
        <taxon>Microbacteriaceae</taxon>
        <taxon>Conyzicola</taxon>
    </lineage>
</organism>
<sequence length="337" mass="34411">MNTTVLIYGATGYTGQLVAREAVRRGLPTIVAGRDAAKVARLADELGVDGRAFDLADSEATREGLRGITVVLNAAGPFAITAAPLLAAALELGVHYLDTTAELGAFLHSEAADAAAITAGAMVMSGTGWDVVPSDTLAARTAARVTDPVSLMLALKIFVGTPGERIPLLFSQGSITSAAGFADYTGSVRVDGAITRREDAEPREVDFGFGPEDVTPAPMGDLVTGWKSTAIPNIEVFIAGGIPAPSEIAGENTPAGPDAADRAIGRARVYAKVVGSDGSSAEGIVDTPTGYGFTQLAAVEIVSRVLAGDFVPGFQTPASAYGADLLTSIGDSVFIDL</sequence>
<proteinExistence type="predicted"/>
<dbReference type="EMBL" id="JACHMJ010000001">
    <property type="protein sequence ID" value="MBB5841707.1"/>
    <property type="molecule type" value="Genomic_DNA"/>
</dbReference>
<feature type="domain" description="Saccharopine dehydrogenase NADP binding" evidence="1">
    <location>
        <begin position="5"/>
        <end position="112"/>
    </location>
</feature>
<evidence type="ECO:0000259" key="1">
    <source>
        <dbReference type="Pfam" id="PF03435"/>
    </source>
</evidence>
<dbReference type="RefSeq" id="WP_184232510.1">
    <property type="nucleotide sequence ID" value="NZ_JACHMJ010000001.1"/>
</dbReference>
<accession>A0A841AEP2</accession>
<evidence type="ECO:0000313" key="3">
    <source>
        <dbReference type="Proteomes" id="UP000536685"/>
    </source>
</evidence>
<dbReference type="Pfam" id="PF03435">
    <property type="entry name" value="Sacchrp_dh_NADP"/>
    <property type="match status" value="1"/>
</dbReference>
<reference evidence="2 3" key="1">
    <citation type="submission" date="2020-08" db="EMBL/GenBank/DDBJ databases">
        <title>Sequencing the genomes of 1000 actinobacteria strains.</title>
        <authorList>
            <person name="Klenk H.-P."/>
        </authorList>
    </citation>
    <scope>NUCLEOTIDE SEQUENCE [LARGE SCALE GENOMIC DNA]</scope>
    <source>
        <strain evidence="2 3">DSM 105784</strain>
    </source>
</reference>
<dbReference type="SUPFAM" id="SSF51735">
    <property type="entry name" value="NAD(P)-binding Rossmann-fold domains"/>
    <property type="match status" value="1"/>
</dbReference>
<evidence type="ECO:0000313" key="2">
    <source>
        <dbReference type="EMBL" id="MBB5841707.1"/>
    </source>
</evidence>
<comment type="caution">
    <text evidence="2">The sequence shown here is derived from an EMBL/GenBank/DDBJ whole genome shotgun (WGS) entry which is preliminary data.</text>
</comment>